<proteinExistence type="predicted"/>
<keyword evidence="2" id="KW-1185">Reference proteome</keyword>
<reference evidence="1 2" key="1">
    <citation type="submission" date="2024-12" db="EMBL/GenBank/DDBJ databases">
        <title>The unique morphological basis and parallel evolutionary history of personate flowers in Penstemon.</title>
        <authorList>
            <person name="Depatie T.H."/>
            <person name="Wessinger C.A."/>
        </authorList>
    </citation>
    <scope>NUCLEOTIDE SEQUENCE [LARGE SCALE GENOMIC DNA]</scope>
    <source>
        <strain evidence="1">WTNN_2</strain>
        <tissue evidence="1">Leaf</tissue>
    </source>
</reference>
<accession>A0ABD3TQE0</accession>
<evidence type="ECO:0000313" key="1">
    <source>
        <dbReference type="EMBL" id="KAL3839327.1"/>
    </source>
</evidence>
<organism evidence="1 2">
    <name type="scientific">Penstemon smallii</name>
    <dbReference type="NCBI Taxonomy" id="265156"/>
    <lineage>
        <taxon>Eukaryota</taxon>
        <taxon>Viridiplantae</taxon>
        <taxon>Streptophyta</taxon>
        <taxon>Embryophyta</taxon>
        <taxon>Tracheophyta</taxon>
        <taxon>Spermatophyta</taxon>
        <taxon>Magnoliopsida</taxon>
        <taxon>eudicotyledons</taxon>
        <taxon>Gunneridae</taxon>
        <taxon>Pentapetalae</taxon>
        <taxon>asterids</taxon>
        <taxon>lamiids</taxon>
        <taxon>Lamiales</taxon>
        <taxon>Plantaginaceae</taxon>
        <taxon>Cheloneae</taxon>
        <taxon>Penstemon</taxon>
    </lineage>
</organism>
<comment type="caution">
    <text evidence="1">The sequence shown here is derived from an EMBL/GenBank/DDBJ whole genome shotgun (WGS) entry which is preliminary data.</text>
</comment>
<gene>
    <name evidence="1" type="ORF">ACJIZ3_023918</name>
</gene>
<evidence type="ECO:0000313" key="2">
    <source>
        <dbReference type="Proteomes" id="UP001634393"/>
    </source>
</evidence>
<protein>
    <submittedName>
        <fullName evidence="1">Uncharacterized protein</fullName>
    </submittedName>
</protein>
<dbReference type="AlphaFoldDB" id="A0ABD3TQE0"/>
<name>A0ABD3TQE0_9LAMI</name>
<sequence length="55" mass="6564">MLIQFEITNYYYYVWFVYFRKCLFHSPVHVQLYLIGLGIFPPPATSSALFAMPRI</sequence>
<dbReference type="EMBL" id="JBJXBP010000003">
    <property type="protein sequence ID" value="KAL3839327.1"/>
    <property type="molecule type" value="Genomic_DNA"/>
</dbReference>
<dbReference type="Proteomes" id="UP001634393">
    <property type="component" value="Unassembled WGS sequence"/>
</dbReference>